<keyword evidence="22" id="KW-1185">Reference proteome</keyword>
<comment type="pathway">
    <text evidence="6 16">Amino-acid biosynthesis; L-tryptophan biosynthesis; L-tryptophan from chorismate: step 1/5.</text>
</comment>
<dbReference type="Pfam" id="PF00697">
    <property type="entry name" value="PRAI"/>
    <property type="match status" value="1"/>
</dbReference>
<dbReference type="Proteomes" id="UP000070121">
    <property type="component" value="Unassembled WGS sequence"/>
</dbReference>
<evidence type="ECO:0000256" key="6">
    <source>
        <dbReference type="ARBA" id="ARBA00004873"/>
    </source>
</evidence>
<dbReference type="OrthoDB" id="524799at2759"/>
<dbReference type="Pfam" id="PF00218">
    <property type="entry name" value="IGPS"/>
    <property type="match status" value="1"/>
</dbReference>
<evidence type="ECO:0000256" key="8">
    <source>
        <dbReference type="ARBA" id="ARBA00022793"/>
    </source>
</evidence>
<proteinExistence type="inferred from homology"/>
<dbReference type="NCBIfam" id="NF001377">
    <property type="entry name" value="PRK00278.2-4"/>
    <property type="match status" value="1"/>
</dbReference>
<keyword evidence="8 16" id="KW-0210">Decarboxylase</keyword>
<dbReference type="CDD" id="cd01743">
    <property type="entry name" value="GATase1_Anthranilate_Synthase"/>
    <property type="match status" value="1"/>
</dbReference>
<comment type="catalytic activity">
    <reaction evidence="15 16">
        <text>chorismate + L-glutamine = anthranilate + pyruvate + L-glutamate + H(+)</text>
        <dbReference type="Rhea" id="RHEA:21732"/>
        <dbReference type="ChEBI" id="CHEBI:15361"/>
        <dbReference type="ChEBI" id="CHEBI:15378"/>
        <dbReference type="ChEBI" id="CHEBI:16567"/>
        <dbReference type="ChEBI" id="CHEBI:29748"/>
        <dbReference type="ChEBI" id="CHEBI:29985"/>
        <dbReference type="ChEBI" id="CHEBI:58359"/>
        <dbReference type="EC" id="4.1.3.27"/>
    </reaction>
</comment>
<evidence type="ECO:0000259" key="18">
    <source>
        <dbReference type="Pfam" id="PF00117"/>
    </source>
</evidence>
<dbReference type="SUPFAM" id="SSF51366">
    <property type="entry name" value="Ribulose-phoshate binding barrel"/>
    <property type="match status" value="2"/>
</dbReference>
<reference evidence="21 22" key="1">
    <citation type="submission" date="2014-02" db="EMBL/GenBank/DDBJ databases">
        <title>The genome sequence of Colletotrichum salicis CBS 607.94.</title>
        <authorList>
            <person name="Baroncelli R."/>
            <person name="Thon M.R."/>
        </authorList>
    </citation>
    <scope>NUCLEOTIDE SEQUENCE [LARGE SCALE GENOMIC DNA]</scope>
    <source>
        <strain evidence="21 22">CBS 607.94</strain>
    </source>
</reference>
<comment type="caution">
    <text evidence="21">The sequence shown here is derived from an EMBL/GenBank/DDBJ whole genome shotgun (WGS) entry which is preliminary data.</text>
</comment>
<dbReference type="GO" id="GO:0004425">
    <property type="term" value="F:indole-3-glycerol-phosphate synthase activity"/>
    <property type="evidence" value="ECO:0007669"/>
    <property type="project" value="UniProtKB-UniRule"/>
</dbReference>
<keyword evidence="11 16" id="KW-0057">Aromatic amino acid biosynthesis</keyword>
<dbReference type="Pfam" id="PF00117">
    <property type="entry name" value="GATase"/>
    <property type="match status" value="1"/>
</dbReference>
<comment type="pathway">
    <text evidence="4 16">Amino-acid biosynthesis; L-tryptophan biosynthesis; L-tryptophan from chorismate: step 3/5.</text>
</comment>
<dbReference type="InterPro" id="IPR001240">
    <property type="entry name" value="PRAI_dom"/>
</dbReference>
<evidence type="ECO:0000256" key="10">
    <source>
        <dbReference type="ARBA" id="ARBA00022962"/>
    </source>
</evidence>
<accession>A0A135UER3</accession>
<evidence type="ECO:0000313" key="21">
    <source>
        <dbReference type="EMBL" id="KXH58888.1"/>
    </source>
</evidence>
<feature type="domain" description="Indole-3-glycerol phosphate synthase" evidence="19">
    <location>
        <begin position="255"/>
        <end position="517"/>
    </location>
</feature>
<evidence type="ECO:0000256" key="14">
    <source>
        <dbReference type="ARBA" id="ARBA00023268"/>
    </source>
</evidence>
<keyword evidence="13 16" id="KW-0456">Lyase</keyword>
<comment type="catalytic activity">
    <reaction evidence="2 16">
        <text>1-(2-carboxyphenylamino)-1-deoxy-D-ribulose 5-phosphate + H(+) = (1S,2R)-1-C-(indol-3-yl)glycerol 3-phosphate + CO2 + H2O</text>
        <dbReference type="Rhea" id="RHEA:23476"/>
        <dbReference type="ChEBI" id="CHEBI:15377"/>
        <dbReference type="ChEBI" id="CHEBI:15378"/>
        <dbReference type="ChEBI" id="CHEBI:16526"/>
        <dbReference type="ChEBI" id="CHEBI:58613"/>
        <dbReference type="ChEBI" id="CHEBI:58866"/>
        <dbReference type="EC" id="4.1.1.48"/>
    </reaction>
</comment>
<dbReference type="EC" id="4.1.3.27" evidence="16"/>
<dbReference type="InterPro" id="IPR050472">
    <property type="entry name" value="Anth_synth/Amidotransfase"/>
</dbReference>
<keyword evidence="7 16" id="KW-0028">Amino-acid biosynthesis</keyword>
<dbReference type="InterPro" id="IPR029062">
    <property type="entry name" value="Class_I_gatase-like"/>
</dbReference>
<dbReference type="InterPro" id="IPR017926">
    <property type="entry name" value="GATASE"/>
</dbReference>
<dbReference type="GO" id="GO:0005829">
    <property type="term" value="C:cytosol"/>
    <property type="evidence" value="ECO:0007669"/>
    <property type="project" value="TreeGrafter"/>
</dbReference>
<evidence type="ECO:0000256" key="12">
    <source>
        <dbReference type="ARBA" id="ARBA00023235"/>
    </source>
</evidence>
<evidence type="ECO:0000256" key="2">
    <source>
        <dbReference type="ARBA" id="ARBA00001633"/>
    </source>
</evidence>
<evidence type="ECO:0000256" key="16">
    <source>
        <dbReference type="PIRNR" id="PIRNR001382"/>
    </source>
</evidence>
<evidence type="ECO:0000256" key="1">
    <source>
        <dbReference type="ARBA" id="ARBA00001164"/>
    </source>
</evidence>
<comment type="pathway">
    <text evidence="5 16">Amino-acid biosynthesis; L-tryptophan biosynthesis; L-tryptophan from chorismate: step 4/5.</text>
</comment>
<dbReference type="CDD" id="cd00331">
    <property type="entry name" value="IGPS"/>
    <property type="match status" value="1"/>
</dbReference>
<dbReference type="InterPro" id="IPR006221">
    <property type="entry name" value="TrpG/PapA_dom"/>
</dbReference>
<dbReference type="InterPro" id="IPR016302">
    <property type="entry name" value="Anthranilate_synth_II"/>
</dbReference>
<organism evidence="21 22">
    <name type="scientific">Colletotrichum salicis</name>
    <dbReference type="NCBI Taxonomy" id="1209931"/>
    <lineage>
        <taxon>Eukaryota</taxon>
        <taxon>Fungi</taxon>
        <taxon>Dikarya</taxon>
        <taxon>Ascomycota</taxon>
        <taxon>Pezizomycotina</taxon>
        <taxon>Sordariomycetes</taxon>
        <taxon>Hypocreomycetidae</taxon>
        <taxon>Glomerellales</taxon>
        <taxon>Glomerellaceae</taxon>
        <taxon>Colletotrichum</taxon>
        <taxon>Colletotrichum acutatum species complex</taxon>
    </lineage>
</organism>
<keyword evidence="10" id="KW-0315">Glutamine amidotransferase</keyword>
<dbReference type="EMBL" id="JFFI01001556">
    <property type="protein sequence ID" value="KXH58888.1"/>
    <property type="molecule type" value="Genomic_DNA"/>
</dbReference>
<feature type="domain" description="Glutamine amidotransferase" evidence="18">
    <location>
        <begin position="28"/>
        <end position="215"/>
    </location>
</feature>
<evidence type="ECO:0000256" key="13">
    <source>
        <dbReference type="ARBA" id="ARBA00023239"/>
    </source>
</evidence>
<dbReference type="PRINTS" id="PR00097">
    <property type="entry name" value="ANTSNTHASEII"/>
</dbReference>
<comment type="function">
    <text evidence="3 16">Trifunctional enzyme bearing the Gln amidotransferase (GATase) domain of anthranilate synthase, indole-glycerolphosphate synthase, and phosphoribosylanthranilate isomerase activities.</text>
</comment>
<dbReference type="PROSITE" id="PS00614">
    <property type="entry name" value="IGPS"/>
    <property type="match status" value="1"/>
</dbReference>
<dbReference type="NCBIfam" id="TIGR00566">
    <property type="entry name" value="trpG_papA"/>
    <property type="match status" value="1"/>
</dbReference>
<dbReference type="InterPro" id="IPR011060">
    <property type="entry name" value="RibuloseP-bd_barrel"/>
</dbReference>
<evidence type="ECO:0000256" key="4">
    <source>
        <dbReference type="ARBA" id="ARBA00004664"/>
    </source>
</evidence>
<keyword evidence="12 16" id="KW-0413">Isomerase</keyword>
<evidence type="ECO:0000256" key="17">
    <source>
        <dbReference type="SAM" id="MobiDB-lite"/>
    </source>
</evidence>
<dbReference type="GO" id="GO:0000162">
    <property type="term" value="P:L-tryptophan biosynthetic process"/>
    <property type="evidence" value="ECO:0007669"/>
    <property type="project" value="UniProtKB-UniRule"/>
</dbReference>
<dbReference type="InterPro" id="IPR001468">
    <property type="entry name" value="Indole-3-GlycerolPSynthase_CS"/>
</dbReference>
<evidence type="ECO:0000256" key="5">
    <source>
        <dbReference type="ARBA" id="ARBA00004696"/>
    </source>
</evidence>
<feature type="compositionally biased region" description="Basic and acidic residues" evidence="17">
    <location>
        <begin position="1"/>
        <end position="12"/>
    </location>
</feature>
<evidence type="ECO:0000259" key="19">
    <source>
        <dbReference type="Pfam" id="PF00218"/>
    </source>
</evidence>
<dbReference type="PANTHER" id="PTHR43418">
    <property type="entry name" value="MULTIFUNCTIONAL TRYPTOPHAN BIOSYNTHESIS PROTEIN-RELATED"/>
    <property type="match status" value="1"/>
</dbReference>
<keyword evidence="9 16" id="KW-0822">Tryptophan biosynthesis</keyword>
<keyword evidence="14" id="KW-0511">Multifunctional enzyme</keyword>
<dbReference type="InterPro" id="IPR013785">
    <property type="entry name" value="Aldolase_TIM"/>
</dbReference>
<sequence>MPSLDIIDHSPQHPDPSPPIPTASNLILIDNYDSFTWNVYQYLILEGANVTVFRNDKITLAELIDKKPTQLIISPGPGHPTTDSGVSRDAIKHFSGKIPIFGVCMGQQCIFDVYGGEVGSAGEWLHGKTSPLTHDAKGVYAGLRQGLPVTRYHSLAGTRVTLPGCLEVTSWVATEDGSPGIIQGVRHKEYTIEGVQFHPESILTAEGRTMLRNFLQLQGGTWEENSRLQKGSATNGAAAKATSSAPAASKKNNILQQIYAHRKAAVAAQKLIPSQRPADLQAAYDLNAAPPQVSFIERLRQTPFDVSLMAEIKRASPSKGIFDININAPTQAKKYALAGASVISVLTEPEWFKGSIEDLRAVRQVLDGMPNRPAILRKEFIFEEYQILEARLSGADTVLLIVKMLETELLERLYKYSLSLGMEPLVEVQTAEEMTTALKLGSKAIGVNNRNLESFEVDMNTTSRLRSMVPENTIICALSGINSHQDVILCKNDGVNAVLVGEAIVRAPDTTKFIRELCSGTDTEPEPVKVQPLFVKICGTRTPEAALEAVKAGADFVGICLVPGAKRCISDETATAISEAVHTFVATTARAATSIPTKSATDYYTASVARLSSSRPLLAGIFQNQPLDEVLEKQKRFNLDIVQLHGNEPVEWANLIPVPVIRAFKPSNVGIGKRGYHTIPLLDSGAGSGKLLDVSSVKDILAKDQELQVILAGGLNPDNVLEAVKAVGEFGDRIVGVDVSSGVEEGGKQSLEKIRTFVKNAKSFR</sequence>
<evidence type="ECO:0000313" key="22">
    <source>
        <dbReference type="Proteomes" id="UP000070121"/>
    </source>
</evidence>
<dbReference type="SUPFAM" id="SSF52317">
    <property type="entry name" value="Class I glutamine amidotransferase-like"/>
    <property type="match status" value="1"/>
</dbReference>
<dbReference type="Gene3D" id="3.40.50.880">
    <property type="match status" value="1"/>
</dbReference>
<dbReference type="AlphaFoldDB" id="A0A135UER3"/>
<protein>
    <recommendedName>
        <fullName evidence="16">Multifunctional tryptophan biosynthesis protein</fullName>
    </recommendedName>
    <domain>
        <recommendedName>
            <fullName evidence="16">Anthranilate synthase component 2</fullName>
            <shortName evidence="16">AS</shortName>
            <ecNumber evidence="16">4.1.3.27</ecNumber>
        </recommendedName>
        <alternativeName>
            <fullName evidence="16">Anthranilate synthase, glutamine amidotransferase component</fullName>
        </alternativeName>
    </domain>
    <domain>
        <recommendedName>
            <fullName evidence="16">Indole-3-glycerol phosphate synthase</fullName>
            <shortName evidence="16">IGPS</shortName>
            <ecNumber evidence="16">4.1.1.48</ecNumber>
        </recommendedName>
    </domain>
    <domain>
        <recommendedName>
            <fullName evidence="16">N-(5'-phosphoribosyl)anthranilate isomerase</fullName>
            <shortName evidence="16">PRAI</shortName>
            <ecNumber evidence="16">5.3.1.24</ecNumber>
        </recommendedName>
    </domain>
</protein>
<dbReference type="EC" id="4.1.1.48" evidence="16"/>
<comment type="catalytic activity">
    <reaction evidence="1 16">
        <text>N-(5-phospho-beta-D-ribosyl)anthranilate = 1-(2-carboxyphenylamino)-1-deoxy-D-ribulose 5-phosphate</text>
        <dbReference type="Rhea" id="RHEA:21540"/>
        <dbReference type="ChEBI" id="CHEBI:18277"/>
        <dbReference type="ChEBI" id="CHEBI:58613"/>
        <dbReference type="EC" id="5.3.1.24"/>
    </reaction>
</comment>
<dbReference type="Gene3D" id="3.20.20.70">
    <property type="entry name" value="Aldolase class I"/>
    <property type="match status" value="2"/>
</dbReference>
<dbReference type="STRING" id="1209931.A0A135UER3"/>
<evidence type="ECO:0000259" key="20">
    <source>
        <dbReference type="Pfam" id="PF00697"/>
    </source>
</evidence>
<feature type="domain" description="N-(5'phosphoribosyl) anthranilate isomerase (PRAI)" evidence="20">
    <location>
        <begin position="592"/>
        <end position="760"/>
    </location>
</feature>
<dbReference type="InterPro" id="IPR013798">
    <property type="entry name" value="Indole-3-glycerol_P_synth_dom"/>
</dbReference>
<dbReference type="FunFam" id="3.20.20.70:FF:000136">
    <property type="entry name" value="Multifunctional tryptophan biosynthesis protein"/>
    <property type="match status" value="1"/>
</dbReference>
<dbReference type="EC" id="5.3.1.24" evidence="16"/>
<dbReference type="PIRSF" id="PIRSF001382">
    <property type="entry name" value="TrpG-trpC-trpF"/>
    <property type="match status" value="1"/>
</dbReference>
<dbReference type="PANTHER" id="PTHR43418:SF4">
    <property type="entry name" value="MULTIFUNCTIONAL TRYPTOPHAN BIOSYNTHESIS PROTEIN"/>
    <property type="match status" value="1"/>
</dbReference>
<dbReference type="PRINTS" id="PR00096">
    <property type="entry name" value="GATASE"/>
</dbReference>
<dbReference type="GO" id="GO:0004640">
    <property type="term" value="F:phosphoribosylanthranilate isomerase activity"/>
    <property type="evidence" value="ECO:0007669"/>
    <property type="project" value="UniProtKB-UniRule"/>
</dbReference>
<feature type="region of interest" description="Disordered" evidence="17">
    <location>
        <begin position="226"/>
        <end position="246"/>
    </location>
</feature>
<gene>
    <name evidence="21" type="ORF">CSAL01_02644</name>
</gene>
<evidence type="ECO:0000256" key="11">
    <source>
        <dbReference type="ARBA" id="ARBA00023141"/>
    </source>
</evidence>
<dbReference type="UniPathway" id="UPA00035">
    <property type="reaction ID" value="UER00040"/>
</dbReference>
<evidence type="ECO:0000256" key="15">
    <source>
        <dbReference type="ARBA" id="ARBA00047683"/>
    </source>
</evidence>
<evidence type="ECO:0000256" key="9">
    <source>
        <dbReference type="ARBA" id="ARBA00022822"/>
    </source>
</evidence>
<name>A0A135UER3_9PEZI</name>
<feature type="compositionally biased region" description="Low complexity" evidence="17">
    <location>
        <begin position="230"/>
        <end position="246"/>
    </location>
</feature>
<dbReference type="CDD" id="cd00405">
    <property type="entry name" value="PRAI"/>
    <property type="match status" value="1"/>
</dbReference>
<dbReference type="HAMAP" id="MF_00135">
    <property type="entry name" value="PRAI"/>
    <property type="match status" value="1"/>
</dbReference>
<evidence type="ECO:0000256" key="3">
    <source>
        <dbReference type="ARBA" id="ARBA00003272"/>
    </source>
</evidence>
<dbReference type="PROSITE" id="PS51273">
    <property type="entry name" value="GATASE_TYPE_1"/>
    <property type="match status" value="1"/>
</dbReference>
<dbReference type="FunFam" id="3.40.50.880:FF:000031">
    <property type="entry name" value="Multifunctional tryptophan biosynthesis protein"/>
    <property type="match status" value="1"/>
</dbReference>
<feature type="region of interest" description="Disordered" evidence="17">
    <location>
        <begin position="1"/>
        <end position="20"/>
    </location>
</feature>
<dbReference type="GO" id="GO:0004049">
    <property type="term" value="F:anthranilate synthase activity"/>
    <property type="evidence" value="ECO:0007669"/>
    <property type="project" value="UniProtKB-UniRule"/>
</dbReference>
<evidence type="ECO:0000256" key="7">
    <source>
        <dbReference type="ARBA" id="ARBA00022605"/>
    </source>
</evidence>